<name>A0A6C0KSN2_9ZZZZ</name>
<dbReference type="AlphaFoldDB" id="A0A6C0KSN2"/>
<keyword evidence="1" id="KW-0812">Transmembrane</keyword>
<dbReference type="EMBL" id="MN740963">
    <property type="protein sequence ID" value="QHU20201.1"/>
    <property type="molecule type" value="Genomic_DNA"/>
</dbReference>
<reference evidence="2" key="1">
    <citation type="journal article" date="2020" name="Nature">
        <title>Giant virus diversity and host interactions through global metagenomics.</title>
        <authorList>
            <person name="Schulz F."/>
            <person name="Roux S."/>
            <person name="Paez-Espino D."/>
            <person name="Jungbluth S."/>
            <person name="Walsh D.A."/>
            <person name="Denef V.J."/>
            <person name="McMahon K.D."/>
            <person name="Konstantinidis K.T."/>
            <person name="Eloe-Fadrosh E.A."/>
            <person name="Kyrpides N.C."/>
            <person name="Woyke T."/>
        </authorList>
    </citation>
    <scope>NUCLEOTIDE SEQUENCE</scope>
    <source>
        <strain evidence="2">GVMAG-S-3300013014-136</strain>
    </source>
</reference>
<evidence type="ECO:0000256" key="1">
    <source>
        <dbReference type="SAM" id="Phobius"/>
    </source>
</evidence>
<accession>A0A6C0KSN2</accession>
<feature type="transmembrane region" description="Helical" evidence="1">
    <location>
        <begin position="6"/>
        <end position="22"/>
    </location>
</feature>
<organism evidence="2">
    <name type="scientific">viral metagenome</name>
    <dbReference type="NCBI Taxonomy" id="1070528"/>
    <lineage>
        <taxon>unclassified sequences</taxon>
        <taxon>metagenomes</taxon>
        <taxon>organismal metagenomes</taxon>
    </lineage>
</organism>
<proteinExistence type="predicted"/>
<sequence length="105" mass="12059">MTFAFILLPFLLLIPILLYLIFKVEKFNIGRGIEPAKQNLAFQPEKEYIRTLGDWGKLSPQFCFETTPAKDVLNSENENKVCNACHLVCSSKNAYDRCEKCLKLL</sequence>
<keyword evidence="1" id="KW-0472">Membrane</keyword>
<evidence type="ECO:0000313" key="2">
    <source>
        <dbReference type="EMBL" id="QHU20201.1"/>
    </source>
</evidence>
<protein>
    <submittedName>
        <fullName evidence="2">Uncharacterized protein</fullName>
    </submittedName>
</protein>
<keyword evidence="1" id="KW-1133">Transmembrane helix</keyword>